<keyword evidence="6" id="KW-0511">Multifunctional enzyme</keyword>
<dbReference type="Proteomes" id="UP000254937">
    <property type="component" value="Unassembled WGS sequence"/>
</dbReference>
<dbReference type="EMBL" id="KZ851845">
    <property type="protein sequence ID" value="RDK46682.1"/>
    <property type="molecule type" value="Genomic_DNA"/>
</dbReference>
<dbReference type="GO" id="GO:0044550">
    <property type="term" value="P:secondary metabolite biosynthetic process"/>
    <property type="evidence" value="ECO:0007669"/>
    <property type="project" value="UniProtKB-ARBA"/>
</dbReference>
<dbReference type="CDD" id="cd00833">
    <property type="entry name" value="PKS"/>
    <property type="match status" value="1"/>
</dbReference>
<dbReference type="InterPro" id="IPR020806">
    <property type="entry name" value="PKS_PP-bd"/>
</dbReference>
<dbReference type="SUPFAM" id="SSF50129">
    <property type="entry name" value="GroES-like"/>
    <property type="match status" value="1"/>
</dbReference>
<keyword evidence="4" id="KW-0521">NADP</keyword>
<keyword evidence="1" id="KW-0596">Phosphopantetheine</keyword>
<keyword evidence="2" id="KW-0597">Phosphoprotein</keyword>
<name>A0A370PWW2_ASPPH</name>
<dbReference type="InterPro" id="IPR057326">
    <property type="entry name" value="KR_dom"/>
</dbReference>
<dbReference type="Pfam" id="PF00698">
    <property type="entry name" value="Acyl_transf_1"/>
    <property type="match status" value="1"/>
</dbReference>
<dbReference type="GO" id="GO:0031177">
    <property type="term" value="F:phosphopantetheine binding"/>
    <property type="evidence" value="ECO:0007669"/>
    <property type="project" value="InterPro"/>
</dbReference>
<evidence type="ECO:0000313" key="14">
    <source>
        <dbReference type="Proteomes" id="UP000254937"/>
    </source>
</evidence>
<dbReference type="InterPro" id="IPR016039">
    <property type="entry name" value="Thiolase-like"/>
</dbReference>
<dbReference type="InterPro" id="IPR018201">
    <property type="entry name" value="Ketoacyl_synth_AS"/>
</dbReference>
<evidence type="ECO:0000259" key="11">
    <source>
        <dbReference type="PROSITE" id="PS52004"/>
    </source>
</evidence>
<dbReference type="GO" id="GO:0004312">
    <property type="term" value="F:fatty acid synthase activity"/>
    <property type="evidence" value="ECO:0007669"/>
    <property type="project" value="TreeGrafter"/>
</dbReference>
<dbReference type="Gene3D" id="3.40.50.150">
    <property type="entry name" value="Vaccinia Virus protein VP39"/>
    <property type="match status" value="1"/>
</dbReference>
<proteinExistence type="predicted"/>
<feature type="region of interest" description="N-terminal hotdog fold" evidence="8">
    <location>
        <begin position="1002"/>
        <end position="1135"/>
    </location>
</feature>
<dbReference type="GO" id="GO:0016491">
    <property type="term" value="F:oxidoreductase activity"/>
    <property type="evidence" value="ECO:0007669"/>
    <property type="project" value="UniProtKB-KW"/>
</dbReference>
<dbReference type="Pfam" id="PF00550">
    <property type="entry name" value="PP-binding"/>
    <property type="match status" value="1"/>
</dbReference>
<dbReference type="SMART" id="SM00827">
    <property type="entry name" value="PKS_AT"/>
    <property type="match status" value="1"/>
</dbReference>
<feature type="domain" description="PKS/mFAS DH" evidence="12">
    <location>
        <begin position="1002"/>
        <end position="1338"/>
    </location>
</feature>
<dbReference type="Pfam" id="PF08242">
    <property type="entry name" value="Methyltransf_12"/>
    <property type="match status" value="1"/>
</dbReference>
<dbReference type="Gene3D" id="3.10.129.110">
    <property type="entry name" value="Polyketide synthase dehydratase"/>
    <property type="match status" value="1"/>
</dbReference>
<dbReference type="Gene3D" id="3.40.50.720">
    <property type="entry name" value="NAD(P)-binding Rossmann-like Domain"/>
    <property type="match status" value="1"/>
</dbReference>
<dbReference type="InterPro" id="IPR029063">
    <property type="entry name" value="SAM-dependent_MTases_sf"/>
</dbReference>
<dbReference type="InterPro" id="IPR016036">
    <property type="entry name" value="Malonyl_transacylase_ACP-bd"/>
</dbReference>
<feature type="region of interest" description="Disordered" evidence="9">
    <location>
        <begin position="2527"/>
        <end position="2551"/>
    </location>
</feature>
<protein>
    <submittedName>
        <fullName evidence="13">Polyketide synthase</fullName>
    </submittedName>
</protein>
<dbReference type="InterPro" id="IPR020841">
    <property type="entry name" value="PKS_Beta-ketoAc_synthase_dom"/>
</dbReference>
<dbReference type="GO" id="GO:0004315">
    <property type="term" value="F:3-oxoacyl-[acyl-carrier-protein] synthase activity"/>
    <property type="evidence" value="ECO:0007669"/>
    <property type="project" value="InterPro"/>
</dbReference>
<dbReference type="Pfam" id="PF14765">
    <property type="entry name" value="PS-DH"/>
    <property type="match status" value="1"/>
</dbReference>
<dbReference type="Pfam" id="PF21089">
    <property type="entry name" value="PKS_DH_N"/>
    <property type="match status" value="1"/>
</dbReference>
<dbReference type="PANTHER" id="PTHR43775:SF29">
    <property type="entry name" value="ASPERFURANONE POLYKETIDE SYNTHASE AFOG-RELATED"/>
    <property type="match status" value="1"/>
</dbReference>
<dbReference type="PANTHER" id="PTHR43775">
    <property type="entry name" value="FATTY ACID SYNTHASE"/>
    <property type="match status" value="1"/>
</dbReference>
<dbReference type="InterPro" id="IPR056501">
    <property type="entry name" value="NAD-bd_HRPKS_sdrA"/>
</dbReference>
<evidence type="ECO:0000256" key="5">
    <source>
        <dbReference type="ARBA" id="ARBA00023002"/>
    </source>
</evidence>
<dbReference type="Pfam" id="PF02801">
    <property type="entry name" value="Ketoacyl-synt_C"/>
    <property type="match status" value="1"/>
</dbReference>
<dbReference type="InterPro" id="IPR013217">
    <property type="entry name" value="Methyltransf_12"/>
</dbReference>
<dbReference type="Gene3D" id="3.90.180.10">
    <property type="entry name" value="Medium-chain alcohol dehydrogenases, catalytic domain"/>
    <property type="match status" value="1"/>
</dbReference>
<dbReference type="PROSITE" id="PS00606">
    <property type="entry name" value="KS3_1"/>
    <property type="match status" value="1"/>
</dbReference>
<dbReference type="InterPro" id="IPR042104">
    <property type="entry name" value="PKS_dehydratase_sf"/>
</dbReference>
<dbReference type="InterPro" id="IPR014031">
    <property type="entry name" value="Ketoacyl_synth_C"/>
</dbReference>
<dbReference type="InterPro" id="IPR013968">
    <property type="entry name" value="PKS_KR"/>
</dbReference>
<dbReference type="InterPro" id="IPR049551">
    <property type="entry name" value="PKS_DH_C"/>
</dbReference>
<feature type="domain" description="Carrier" evidence="10">
    <location>
        <begin position="2565"/>
        <end position="2643"/>
    </location>
</feature>
<dbReference type="InterPro" id="IPR014030">
    <property type="entry name" value="Ketoacyl_synth_N"/>
</dbReference>
<keyword evidence="14" id="KW-1185">Reference proteome</keyword>
<dbReference type="InterPro" id="IPR009081">
    <property type="entry name" value="PP-bd_ACP"/>
</dbReference>
<dbReference type="Pfam" id="PF08659">
    <property type="entry name" value="KR"/>
    <property type="match status" value="1"/>
</dbReference>
<evidence type="ECO:0000313" key="13">
    <source>
        <dbReference type="EMBL" id="RDK46682.1"/>
    </source>
</evidence>
<keyword evidence="5" id="KW-0560">Oxidoreductase</keyword>
<dbReference type="SUPFAM" id="SSF52151">
    <property type="entry name" value="FabD/lysophospholipase-like"/>
    <property type="match status" value="1"/>
</dbReference>
<evidence type="ECO:0000256" key="3">
    <source>
        <dbReference type="ARBA" id="ARBA00022679"/>
    </source>
</evidence>
<dbReference type="SMART" id="SM00823">
    <property type="entry name" value="PKS_PP"/>
    <property type="match status" value="1"/>
</dbReference>
<dbReference type="Gene3D" id="1.10.1200.10">
    <property type="entry name" value="ACP-like"/>
    <property type="match status" value="1"/>
</dbReference>
<dbReference type="Pfam" id="PF23114">
    <property type="entry name" value="NAD-bd_HRPKS_sdrA"/>
    <property type="match status" value="1"/>
</dbReference>
<dbReference type="CDD" id="cd02440">
    <property type="entry name" value="AdoMet_MTases"/>
    <property type="match status" value="1"/>
</dbReference>
<feature type="region of interest" description="C-terminal hotdog fold" evidence="8">
    <location>
        <begin position="1182"/>
        <end position="1338"/>
    </location>
</feature>
<dbReference type="InterPro" id="IPR013154">
    <property type="entry name" value="ADH-like_N"/>
</dbReference>
<dbReference type="Gene3D" id="3.40.47.10">
    <property type="match status" value="1"/>
</dbReference>
<evidence type="ECO:0000256" key="4">
    <source>
        <dbReference type="ARBA" id="ARBA00022857"/>
    </source>
</evidence>
<dbReference type="SUPFAM" id="SSF51735">
    <property type="entry name" value="NAD(P)-binding Rossmann-fold domains"/>
    <property type="match status" value="2"/>
</dbReference>
<dbReference type="SMART" id="SM00826">
    <property type="entry name" value="PKS_DH"/>
    <property type="match status" value="1"/>
</dbReference>
<dbReference type="Pfam" id="PF00109">
    <property type="entry name" value="ketoacyl-synt"/>
    <property type="match status" value="1"/>
</dbReference>
<dbReference type="InterPro" id="IPR036291">
    <property type="entry name" value="NAD(P)-bd_dom_sf"/>
</dbReference>
<evidence type="ECO:0000256" key="2">
    <source>
        <dbReference type="ARBA" id="ARBA00022553"/>
    </source>
</evidence>
<dbReference type="Pfam" id="PF13602">
    <property type="entry name" value="ADH_zinc_N_2"/>
    <property type="match status" value="1"/>
</dbReference>
<sequence>MQDIAIVGFSIKFPGDGDTPEGFWSMLAKKQCVMEEWPTERFNLEAFAGRSSKGFVRGAHFMKEDCGLFDAAFFGISGTEACAMDPQARLLLETAYRALENVADIAGIPMEAVTGTKTAVINGCMADDYRHIIAHDPDVIPKYTAVGSTACMLANRLSWFFDLRGPSVNLDSACSSSLMALDLACQSLRNGDSNMALVTGSNILIGIEPILSLMNMSFNSPDGRCFSFDARANGYGRGEGVGVLVVKRLEDAVRDGDIIRAVVRSTGSNQDGHTPGLTQPSKDSQARLILDTYKKADLDRLETRFFEAHGTGTAIGDPIEADAIGSVFRAFRSPEDPLYIGAVKSNIGHLEGGSGIAGIVKTILVLEKGLIPPNANFEHLNPNIDAEFLNLRVPTDLIPWPTKGLRRASVASFGFGGSNSHAILDDAYHYLLERGLLSSASHCTIPDPSHSGTIENGLCRTTVEINGLEGSLASPTSEPKPADGLSSQLLIFSTSDEAGIQRMANAYTRYFQSLPSFRRGRDEEGSFVKRLATMLAQRRSKLNWRSFAVADGSLDFLRDQLPSAISKPIRVNESKSLGLGYIFTGQGAQYRRMGVDLLKYPIYRFTMDQCQEAYSSFGSEWSIYDALLDPHNTLDINDPKYAQPLTTALQIALVELLASFGLRPRMVIGHSSGEIAAAYALGALSLDSACKVSYFRGIFASRLRENAKVTTRSAGAMLAVDLSVSDVEPYLDRVKSELNIGNIHVACINSPHNVTISGDAVAVDRFRSIVDSSTTTTIVSHRLRTGVAYHSPQMQQVATEYEYALANLRSQPDFNSRGTAGITMVSSVTGMEVDNVAVLLTARYWVQNMVSPVQFSAAMVQALVHSSVRKGRQQRPKRLGAVTHNVVISDWIEIGPHSALKRPFRENLGLVDKKTQSPVVRYSTVLDRHSPAIQSLQTMAGNLFSLGYQLDLGEINQTQKGTGSGFEGIITNLPEYPFNHTKRYWFEPEATKNIRLRPHKRHELLGAPFPDSTPLESRWRKIFDATETPWLLDHAVNGKAIYPATGMIVMAIEGAQQLAEKGRVISGYFLHDSVFVNPIVIRPGGDKTVTHLHMRPSRQTQDQLSHAYDFQIYTEVGDRWQTNCRGQISIQYEGKSTGATIAEQQQQQQQQQVTRADTVALQLQQEEAFYKEQWETARRECHMHVPTSKIYKTFQANGLHYGPSFQVMDDLQWGGSNISIGTIKPFEWTAEQSENAPEPHMVHPSTLDGLGQLGWVALTQGGEKLVTTGLVSTRVREAWISGAGASAEHIDTLHAVAHSRFKGLRGTDTSVYAVDSSGNLRLWISGMETTSMSSNNALVGEAQRRELCFSIDWKPDLTLMDREQLREYCGRCPSHGETNGAGVRATNGLDCAEETDYLLMQYARRAVERYADRQARLNLPVHLQRYLEWLERKLATTTSDTMQDRPGDQALEDRVLNQTSAGHLYVTFGRLLDSILDGDIEAGPILDGEQGTPEHAAVQHRQLLCDQILDKGKALHRYIDALAHKTPQMRILEVNASTGSLAPQLLGALTHHGVDGTETHRFSLYDYTDRSDRCLQEVPERLATLGRKVAYRVLDIDQDPVAQGFDLASYDVVVSAWVSGHVQGLASFVRNARKLLKPGGTLLILDMVRGDSLRSGFVFGTLPEWWEDTCSVQGWDSLLTSNGFSGVEISFPHDLGCNVMATTATGTMAINCSPPMKRTILVIDPESRLQAQVASILSDTSLRVGYAIDICSLSDMDTLSPSTDGSLVVMLPEIEQPFLVDLNGTTYKALHSLLCKAQDVVWITAGNEESPHAPRRHIVDGLARVLCTENDRLSFITAHLEDHAANPAVWAKHIYQIMGTRLEQQATKASELDYREQDGVLHIGRVAEAEELNDALFEQTQAPPKVRPFKQGPPLTCTIANPGSVESKAMLFVEDTEAIERPLGDDEVEIEVKAVGVNFRDIFVLLGRLSDGDSIGTECSGIVTRVGAAATSDLKPGDRVCAVLLDCFRTLVRCHYQFVSKIPDALSFAAGAAIPLGGVTAYHSLVQIARLRKGETVLIHSGAGGTGQMAIKVAQALGAKVFATVGSDDKRDLLERLYGIPKEHIFYSRDTSFQRHVMRLTGGRGVDVVLNSLSGDGLIASWECVAPYGRFVELGKSDIQSNSKLPMRNFGRNVSFSVVAIDQMHYDRPYIIQESLGPVVEMVTAGTLQPAWPLQEFTLSSAEEAFRLMQSGKNVGKLVINMTPTDLVQTSIRHVPRYSFPPEATYLIAGGLGGLGRSAARWMASMGAKNLILLSRSGPKATAAQELIRELTDQGVRVRAPRCDLTSSEALTRALEECRDLPPIRGCIQGTMVLQDTIFESLTFSQWDTTLQSKVKSTENLHAQLPADLDFFILLSSLAGVIGHISQANYAAGNTFQDAFAAYRRSLGQRAVALDLGWMREIGVAAEQEHLAMRVNAAPSMAGISEAEFLALLERCCDPAANPVTTTISSKPQILVGVVTPAQLRAHGHETPTWLTERSMFQTLRQEATGPGETDGADNSPINPGGDTSPSNWHRAFARADSSSAAVTVVIEGLTRKLARSLSLTSPSEIDQQRSLALQGVDSLLAVEMRQWVSRAFGAEVSALDITSAPNLEELAGMMVAYSEVKFD</sequence>
<dbReference type="SUPFAM" id="SSF55048">
    <property type="entry name" value="Probable ACP-binding domain of malonyl-CoA ACP transacylase"/>
    <property type="match status" value="1"/>
</dbReference>
<feature type="domain" description="Ketosynthase family 3 (KS3)" evidence="11">
    <location>
        <begin position="1"/>
        <end position="426"/>
    </location>
</feature>
<dbReference type="CDD" id="cd05195">
    <property type="entry name" value="enoyl_red"/>
    <property type="match status" value="1"/>
</dbReference>
<feature type="compositionally biased region" description="Polar residues" evidence="9">
    <location>
        <begin position="2540"/>
        <end position="2551"/>
    </location>
</feature>
<dbReference type="SUPFAM" id="SSF53335">
    <property type="entry name" value="S-adenosyl-L-methionine-dependent methyltransferases"/>
    <property type="match status" value="1"/>
</dbReference>
<feature type="active site" description="Proton acceptor; for dehydratase activity" evidence="8">
    <location>
        <position position="1034"/>
    </location>
</feature>
<dbReference type="InterPro" id="IPR050091">
    <property type="entry name" value="PKS_NRPS_Biosynth_Enz"/>
</dbReference>
<evidence type="ECO:0000256" key="1">
    <source>
        <dbReference type="ARBA" id="ARBA00022450"/>
    </source>
</evidence>
<dbReference type="FunFam" id="3.40.50.720:FF:000209">
    <property type="entry name" value="Polyketide synthase Pks12"/>
    <property type="match status" value="1"/>
</dbReference>
<dbReference type="SMART" id="SM00825">
    <property type="entry name" value="PKS_KS"/>
    <property type="match status" value="1"/>
</dbReference>
<dbReference type="PROSITE" id="PS52019">
    <property type="entry name" value="PKS_MFAS_DH"/>
    <property type="match status" value="1"/>
</dbReference>
<dbReference type="Pfam" id="PF08240">
    <property type="entry name" value="ADH_N"/>
    <property type="match status" value="1"/>
</dbReference>
<accession>A0A370PWW2</accession>
<evidence type="ECO:0000256" key="6">
    <source>
        <dbReference type="ARBA" id="ARBA00023268"/>
    </source>
</evidence>
<evidence type="ECO:0000259" key="10">
    <source>
        <dbReference type="PROSITE" id="PS50075"/>
    </source>
</evidence>
<dbReference type="GO" id="GO:1901336">
    <property type="term" value="P:lactone biosynthetic process"/>
    <property type="evidence" value="ECO:0007669"/>
    <property type="project" value="UniProtKB-ARBA"/>
</dbReference>
<dbReference type="InterPro" id="IPR011032">
    <property type="entry name" value="GroES-like_sf"/>
</dbReference>
<gene>
    <name evidence="13" type="ORF">M752DRAFT_244660</name>
</gene>
<dbReference type="InterPro" id="IPR020843">
    <property type="entry name" value="ER"/>
</dbReference>
<dbReference type="SMART" id="SM00829">
    <property type="entry name" value="PKS_ER"/>
    <property type="match status" value="1"/>
</dbReference>
<organism evidence="13 14">
    <name type="scientific">Aspergillus phoenicis ATCC 13157</name>
    <dbReference type="NCBI Taxonomy" id="1353007"/>
    <lineage>
        <taxon>Eukaryota</taxon>
        <taxon>Fungi</taxon>
        <taxon>Dikarya</taxon>
        <taxon>Ascomycota</taxon>
        <taxon>Pezizomycotina</taxon>
        <taxon>Eurotiomycetes</taxon>
        <taxon>Eurotiomycetidae</taxon>
        <taxon>Eurotiales</taxon>
        <taxon>Aspergillaceae</taxon>
        <taxon>Aspergillus</taxon>
    </lineage>
</organism>
<keyword evidence="7" id="KW-0012">Acyltransferase</keyword>
<dbReference type="InterPro" id="IPR001227">
    <property type="entry name" value="Ac_transferase_dom_sf"/>
</dbReference>
<dbReference type="GO" id="GO:0006633">
    <property type="term" value="P:fatty acid biosynthetic process"/>
    <property type="evidence" value="ECO:0007669"/>
    <property type="project" value="InterPro"/>
</dbReference>
<reference evidence="13 14" key="1">
    <citation type="submission" date="2018-07" db="EMBL/GenBank/DDBJ databases">
        <title>Section-level genome sequencing of Aspergillus section Nigri to investigate inter- and intra-species variation.</title>
        <authorList>
            <consortium name="DOE Joint Genome Institute"/>
            <person name="Vesth T.C."/>
            <person name="Nybo J.L."/>
            <person name="Theobald S."/>
            <person name="Frisvad J.C."/>
            <person name="Larsen T.O."/>
            <person name="Nielsen K.F."/>
            <person name="Hoof J.B."/>
            <person name="Brandl J."/>
            <person name="Salamov A."/>
            <person name="Riley R."/>
            <person name="Gladden J.M."/>
            <person name="Phatale P."/>
            <person name="Nielsen M.T."/>
            <person name="Lyhne E.K."/>
            <person name="Kogle M.E."/>
            <person name="Strasser K."/>
            <person name="McDonnell E."/>
            <person name="Barry K."/>
            <person name="Clum A."/>
            <person name="Chen C."/>
            <person name="Nolan M."/>
            <person name="Sandor L."/>
            <person name="Kuo A."/>
            <person name="Lipzen A."/>
            <person name="Hainaut M."/>
            <person name="Drula E."/>
            <person name="Tsang A."/>
            <person name="Magnuson J.K."/>
            <person name="Henrissat B."/>
            <person name="Wiebenga A."/>
            <person name="Simmons B.A."/>
            <person name="Makela M.R."/>
            <person name="De vries R.P."/>
            <person name="Grigoriev I.V."/>
            <person name="Mortensen U.H."/>
            <person name="Baker S.E."/>
            <person name="Andersen M.R."/>
        </authorList>
    </citation>
    <scope>NUCLEOTIDE SEQUENCE [LARGE SCALE GENOMIC DNA]</scope>
    <source>
        <strain evidence="13 14">ATCC 13157</strain>
    </source>
</reference>
<dbReference type="Gene3D" id="3.40.366.10">
    <property type="entry name" value="Malonyl-Coenzyme A Acyl Carrier Protein, domain 2"/>
    <property type="match status" value="1"/>
</dbReference>
<dbReference type="InterPro" id="IPR016035">
    <property type="entry name" value="Acyl_Trfase/lysoPLipase"/>
</dbReference>
<keyword evidence="3" id="KW-0808">Transferase</keyword>
<dbReference type="SUPFAM" id="SSF53901">
    <property type="entry name" value="Thiolase-like"/>
    <property type="match status" value="1"/>
</dbReference>
<evidence type="ECO:0000256" key="8">
    <source>
        <dbReference type="PROSITE-ProRule" id="PRU01363"/>
    </source>
</evidence>
<dbReference type="InterPro" id="IPR049552">
    <property type="entry name" value="PKS_DH_N"/>
</dbReference>
<dbReference type="SUPFAM" id="SSF47336">
    <property type="entry name" value="ACP-like"/>
    <property type="match status" value="1"/>
</dbReference>
<dbReference type="PROSITE" id="PS50075">
    <property type="entry name" value="CARRIER"/>
    <property type="match status" value="1"/>
</dbReference>
<dbReference type="InterPro" id="IPR036736">
    <property type="entry name" value="ACP-like_sf"/>
</dbReference>
<evidence type="ECO:0000256" key="9">
    <source>
        <dbReference type="SAM" id="MobiDB-lite"/>
    </source>
</evidence>
<evidence type="ECO:0000256" key="7">
    <source>
        <dbReference type="ARBA" id="ARBA00023315"/>
    </source>
</evidence>
<dbReference type="InterPro" id="IPR020807">
    <property type="entry name" value="PKS_DH"/>
</dbReference>
<feature type="active site" description="Proton donor; for dehydratase activity" evidence="8">
    <location>
        <position position="1248"/>
    </location>
</feature>
<dbReference type="PROSITE" id="PS52004">
    <property type="entry name" value="KS3_2"/>
    <property type="match status" value="1"/>
</dbReference>
<dbReference type="InterPro" id="IPR049900">
    <property type="entry name" value="PKS_mFAS_DH"/>
</dbReference>
<dbReference type="SMART" id="SM00822">
    <property type="entry name" value="PKS_KR"/>
    <property type="match status" value="1"/>
</dbReference>
<evidence type="ECO:0000259" key="12">
    <source>
        <dbReference type="PROSITE" id="PS52019"/>
    </source>
</evidence>
<dbReference type="InterPro" id="IPR014043">
    <property type="entry name" value="Acyl_transferase_dom"/>
</dbReference>